<reference evidence="2 3" key="1">
    <citation type="submission" date="2014-04" db="EMBL/GenBank/DDBJ databases">
        <authorList>
            <consortium name="DOE Joint Genome Institute"/>
            <person name="Kuo A."/>
            <person name="Kohler A."/>
            <person name="Jargeat P."/>
            <person name="Nagy L.G."/>
            <person name="Floudas D."/>
            <person name="Copeland A."/>
            <person name="Barry K.W."/>
            <person name="Cichocki N."/>
            <person name="Veneault-Fourrey C."/>
            <person name="LaButti K."/>
            <person name="Lindquist E.A."/>
            <person name="Lipzen A."/>
            <person name="Lundell T."/>
            <person name="Morin E."/>
            <person name="Murat C."/>
            <person name="Sun H."/>
            <person name="Tunlid A."/>
            <person name="Henrissat B."/>
            <person name="Grigoriev I.V."/>
            <person name="Hibbett D.S."/>
            <person name="Martin F."/>
            <person name="Nordberg H.P."/>
            <person name="Cantor M.N."/>
            <person name="Hua S.X."/>
        </authorList>
    </citation>
    <scope>NUCLEOTIDE SEQUENCE [LARGE SCALE GENOMIC DNA]</scope>
    <source>
        <strain evidence="2 3">Ve08.2h10</strain>
    </source>
</reference>
<dbReference type="AlphaFoldDB" id="A0A0D0D012"/>
<dbReference type="OrthoDB" id="3165318at2759"/>
<dbReference type="Proteomes" id="UP000054538">
    <property type="component" value="Unassembled WGS sequence"/>
</dbReference>
<name>A0A0D0D012_9AGAM</name>
<organism evidence="2 3">
    <name type="scientific">Paxillus rubicundulus Ve08.2h10</name>
    <dbReference type="NCBI Taxonomy" id="930991"/>
    <lineage>
        <taxon>Eukaryota</taxon>
        <taxon>Fungi</taxon>
        <taxon>Dikarya</taxon>
        <taxon>Basidiomycota</taxon>
        <taxon>Agaricomycotina</taxon>
        <taxon>Agaricomycetes</taxon>
        <taxon>Agaricomycetidae</taxon>
        <taxon>Boletales</taxon>
        <taxon>Paxilineae</taxon>
        <taxon>Paxillaceae</taxon>
        <taxon>Paxillus</taxon>
    </lineage>
</organism>
<protein>
    <submittedName>
        <fullName evidence="2">Uncharacterized protein</fullName>
    </submittedName>
</protein>
<evidence type="ECO:0000313" key="3">
    <source>
        <dbReference type="Proteomes" id="UP000054538"/>
    </source>
</evidence>
<gene>
    <name evidence="2" type="ORF">PAXRUDRAFT_836318</name>
</gene>
<keyword evidence="3" id="KW-1185">Reference proteome</keyword>
<evidence type="ECO:0000256" key="1">
    <source>
        <dbReference type="SAM" id="MobiDB-lite"/>
    </source>
</evidence>
<sequence length="128" mass="13628">MKSQGGGDIIVGTSIYRPLNVGQKTTLTKDNIGIYHFSDPVVGQDGYLEAVNGCPLPEDMAIGFSPPGSGEGPTPLLYFNEIGRASSFHLNAIHADPECIHHRTVPRDGDHQSGSCHRDDLGSKSRGA</sequence>
<proteinExistence type="predicted"/>
<evidence type="ECO:0000313" key="2">
    <source>
        <dbReference type="EMBL" id="KIK73119.1"/>
    </source>
</evidence>
<dbReference type="EMBL" id="KN830084">
    <property type="protein sequence ID" value="KIK73119.1"/>
    <property type="molecule type" value="Genomic_DNA"/>
</dbReference>
<accession>A0A0D0D012</accession>
<feature type="region of interest" description="Disordered" evidence="1">
    <location>
        <begin position="102"/>
        <end position="128"/>
    </location>
</feature>
<dbReference type="HOGENOM" id="CLU_1960294_0_0_1"/>
<dbReference type="InParanoid" id="A0A0D0D012"/>
<reference evidence="3" key="2">
    <citation type="submission" date="2015-01" db="EMBL/GenBank/DDBJ databases">
        <title>Evolutionary Origins and Diversification of the Mycorrhizal Mutualists.</title>
        <authorList>
            <consortium name="DOE Joint Genome Institute"/>
            <consortium name="Mycorrhizal Genomics Consortium"/>
            <person name="Kohler A."/>
            <person name="Kuo A."/>
            <person name="Nagy L.G."/>
            <person name="Floudas D."/>
            <person name="Copeland A."/>
            <person name="Barry K.W."/>
            <person name="Cichocki N."/>
            <person name="Veneault-Fourrey C."/>
            <person name="LaButti K."/>
            <person name="Lindquist E.A."/>
            <person name="Lipzen A."/>
            <person name="Lundell T."/>
            <person name="Morin E."/>
            <person name="Murat C."/>
            <person name="Riley R."/>
            <person name="Ohm R."/>
            <person name="Sun H."/>
            <person name="Tunlid A."/>
            <person name="Henrissat B."/>
            <person name="Grigoriev I.V."/>
            <person name="Hibbett D.S."/>
            <person name="Martin F."/>
        </authorList>
    </citation>
    <scope>NUCLEOTIDE SEQUENCE [LARGE SCALE GENOMIC DNA]</scope>
    <source>
        <strain evidence="3">Ve08.2h10</strain>
    </source>
</reference>